<organism evidence="19 20">
    <name type="scientific">Blautia stercoris</name>
    <dbReference type="NCBI Taxonomy" id="871664"/>
    <lineage>
        <taxon>Bacteria</taxon>
        <taxon>Bacillati</taxon>
        <taxon>Bacillota</taxon>
        <taxon>Clostridia</taxon>
        <taxon>Lachnospirales</taxon>
        <taxon>Lachnospiraceae</taxon>
        <taxon>Blautia</taxon>
    </lineage>
</organism>
<comment type="subcellular location">
    <subcellularLocation>
        <location evidence="1">Membrane</location>
        <topology evidence="1">Multi-pass membrane protein</topology>
    </subcellularLocation>
</comment>
<evidence type="ECO:0000256" key="16">
    <source>
        <dbReference type="ARBA" id="ARBA00049966"/>
    </source>
</evidence>
<dbReference type="EMBL" id="JACRTP010000003">
    <property type="protein sequence ID" value="MBC8628640.1"/>
    <property type="molecule type" value="Genomic_DNA"/>
</dbReference>
<keyword evidence="6" id="KW-0573">Peptidoglycan synthesis</keyword>
<evidence type="ECO:0000256" key="3">
    <source>
        <dbReference type="ARBA" id="ARBA00022679"/>
    </source>
</evidence>
<evidence type="ECO:0000256" key="12">
    <source>
        <dbReference type="ARBA" id="ARBA00041185"/>
    </source>
</evidence>
<reference evidence="19 20" key="1">
    <citation type="submission" date="2020-08" db="EMBL/GenBank/DDBJ databases">
        <title>Genome public.</title>
        <authorList>
            <person name="Liu C."/>
            <person name="Sun Q."/>
        </authorList>
    </citation>
    <scope>NUCLEOTIDE SEQUENCE [LARGE SCALE GENOMIC DNA]</scope>
    <source>
        <strain evidence="19 20">3_YM_SP_D4_24.mj</strain>
    </source>
</reference>
<comment type="caution">
    <text evidence="19">The sequence shown here is derived from an EMBL/GenBank/DDBJ whole genome shotgun (WGS) entry which is preliminary data.</text>
</comment>
<evidence type="ECO:0000256" key="10">
    <source>
        <dbReference type="ARBA" id="ARBA00033270"/>
    </source>
</evidence>
<feature type="transmembrane region" description="Helical" evidence="18">
    <location>
        <begin position="258"/>
        <end position="277"/>
    </location>
</feature>
<accession>A0ABR7PB18</accession>
<dbReference type="PANTHER" id="PTHR30474">
    <property type="entry name" value="CELL CYCLE PROTEIN"/>
    <property type="match status" value="1"/>
</dbReference>
<comment type="similarity">
    <text evidence="11">Belongs to the SEDS family. FtsW subfamily.</text>
</comment>
<dbReference type="RefSeq" id="WP_187558617.1">
    <property type="nucleotide sequence ID" value="NZ_JACRTP010000003.1"/>
</dbReference>
<keyword evidence="3" id="KW-0808">Transferase</keyword>
<dbReference type="Proteomes" id="UP000661649">
    <property type="component" value="Unassembled WGS sequence"/>
</dbReference>
<evidence type="ECO:0000256" key="1">
    <source>
        <dbReference type="ARBA" id="ARBA00004141"/>
    </source>
</evidence>
<evidence type="ECO:0000256" key="14">
    <source>
        <dbReference type="ARBA" id="ARBA00044770"/>
    </source>
</evidence>
<keyword evidence="5" id="KW-0133">Cell shape</keyword>
<gene>
    <name evidence="19" type="primary">rodA</name>
    <name evidence="19" type="ORF">H8712_08420</name>
</gene>
<keyword evidence="4 18" id="KW-0812">Transmembrane</keyword>
<evidence type="ECO:0000256" key="6">
    <source>
        <dbReference type="ARBA" id="ARBA00022984"/>
    </source>
</evidence>
<evidence type="ECO:0000256" key="11">
    <source>
        <dbReference type="ARBA" id="ARBA00038053"/>
    </source>
</evidence>
<dbReference type="Pfam" id="PF01098">
    <property type="entry name" value="FTSW_RODA_SPOVE"/>
    <property type="match status" value="1"/>
</dbReference>
<feature type="transmembrane region" description="Helical" evidence="18">
    <location>
        <begin position="89"/>
        <end position="107"/>
    </location>
</feature>
<feature type="compositionally biased region" description="Basic residues" evidence="17">
    <location>
        <begin position="1"/>
        <end position="12"/>
    </location>
</feature>
<comment type="function">
    <text evidence="16">Peptidoglycan polymerase that is essential for cell division.</text>
</comment>
<evidence type="ECO:0000256" key="8">
    <source>
        <dbReference type="ARBA" id="ARBA00023136"/>
    </source>
</evidence>
<evidence type="ECO:0000256" key="5">
    <source>
        <dbReference type="ARBA" id="ARBA00022960"/>
    </source>
</evidence>
<keyword evidence="8 18" id="KW-0472">Membrane</keyword>
<evidence type="ECO:0000256" key="17">
    <source>
        <dbReference type="SAM" id="MobiDB-lite"/>
    </source>
</evidence>
<feature type="transmembrane region" description="Helical" evidence="18">
    <location>
        <begin position="209"/>
        <end position="227"/>
    </location>
</feature>
<proteinExistence type="inferred from homology"/>
<evidence type="ECO:0000256" key="4">
    <source>
        <dbReference type="ARBA" id="ARBA00022692"/>
    </source>
</evidence>
<evidence type="ECO:0000313" key="19">
    <source>
        <dbReference type="EMBL" id="MBC8628640.1"/>
    </source>
</evidence>
<keyword evidence="7 18" id="KW-1133">Transmembrane helix</keyword>
<feature type="transmembrane region" description="Helical" evidence="18">
    <location>
        <begin position="154"/>
        <end position="172"/>
    </location>
</feature>
<evidence type="ECO:0000256" key="18">
    <source>
        <dbReference type="SAM" id="Phobius"/>
    </source>
</evidence>
<keyword evidence="20" id="KW-1185">Reference proteome</keyword>
<name>A0ABR7PB18_9FIRM</name>
<dbReference type="InterPro" id="IPR001182">
    <property type="entry name" value="FtsW/RodA"/>
</dbReference>
<evidence type="ECO:0000256" key="9">
    <source>
        <dbReference type="ARBA" id="ARBA00032370"/>
    </source>
</evidence>
<feature type="region of interest" description="Disordered" evidence="17">
    <location>
        <begin position="1"/>
        <end position="36"/>
    </location>
</feature>
<feature type="transmembrane region" description="Helical" evidence="18">
    <location>
        <begin position="358"/>
        <end position="378"/>
    </location>
</feature>
<feature type="transmembrane region" description="Helical" evidence="18">
    <location>
        <begin position="233"/>
        <end position="251"/>
    </location>
</feature>
<feature type="transmembrane region" description="Helical" evidence="18">
    <location>
        <begin position="114"/>
        <end position="134"/>
    </location>
</feature>
<evidence type="ECO:0000256" key="7">
    <source>
        <dbReference type="ARBA" id="ARBA00022989"/>
    </source>
</evidence>
<protein>
    <recommendedName>
        <fullName evidence="12">Probable peptidoglycan glycosyltransferase FtsW</fullName>
        <ecNumber evidence="14">2.4.99.28</ecNumber>
    </recommendedName>
    <alternativeName>
        <fullName evidence="13">Cell division protein FtsW</fullName>
    </alternativeName>
    <alternativeName>
        <fullName evidence="10">Cell wall polymerase</fullName>
    </alternativeName>
    <alternativeName>
        <fullName evidence="9">Peptidoglycan polymerase</fullName>
    </alternativeName>
</protein>
<keyword evidence="2" id="KW-0328">Glycosyltransferase</keyword>
<feature type="compositionally biased region" description="Basic residues" evidence="17">
    <location>
        <begin position="24"/>
        <end position="36"/>
    </location>
</feature>
<evidence type="ECO:0000313" key="20">
    <source>
        <dbReference type="Proteomes" id="UP000661649"/>
    </source>
</evidence>
<evidence type="ECO:0000256" key="13">
    <source>
        <dbReference type="ARBA" id="ARBA00041418"/>
    </source>
</evidence>
<dbReference type="NCBIfam" id="NF037961">
    <property type="entry name" value="RodA_shape"/>
    <property type="match status" value="1"/>
</dbReference>
<feature type="transmembrane region" description="Helical" evidence="18">
    <location>
        <begin position="390"/>
        <end position="412"/>
    </location>
</feature>
<dbReference type="PANTHER" id="PTHR30474:SF2">
    <property type="entry name" value="PEPTIDOGLYCAN GLYCOSYLTRANSFERASE FTSW-RELATED"/>
    <property type="match status" value="1"/>
</dbReference>
<dbReference type="EC" id="2.4.99.28" evidence="14"/>
<feature type="transmembrane region" description="Helical" evidence="18">
    <location>
        <begin position="424"/>
        <end position="445"/>
    </location>
</feature>
<feature type="transmembrane region" description="Helical" evidence="18">
    <location>
        <begin position="51"/>
        <end position="69"/>
    </location>
</feature>
<evidence type="ECO:0000256" key="2">
    <source>
        <dbReference type="ARBA" id="ARBA00022676"/>
    </source>
</evidence>
<sequence length="466" mass="52709">MAVKSEKKKGSKKQNQSQRDKIREKNRKKENKKRNKQIKEKYLSMVKRREFQIWAVTLILCFFGAIMIYSASSTTCANSEKYNYDSFYYFKRQMVFILLGLVCMVILPKLNYTGFWHFTTVGYLVGIGLILWVFAKGEEINGAKRWFQLGPISFQVAEPVKVFVILALACLIQRRYVYMKPRHKIFEKRSAKVIQAADWIRPIIIKNNSYFVVLLWGVGAVPAVMLWQLSRDLSSAIVVLGITYLITVVCIKSPKLKIVALVCVIAVSLAMVLSIYFNLPSETLINADTYSFRKARIAAWLAPQKYASTKSYQTLQSLYAIGSGGIFGKGFGNSVQKKPGFIPEAHTDMIFSIICEELGLVGALVIIGLLIYLLYLIYQVAKNSENVYGSVLAMGVFFHIGVQSIINIAVNINLFPNTGIPLPFFSYGGTSIVIIMAEMGLVISIDRYHCLKRAKRLYGEEKEAEK</sequence>
<evidence type="ECO:0000256" key="15">
    <source>
        <dbReference type="ARBA" id="ARBA00049902"/>
    </source>
</evidence>
<comment type="catalytic activity">
    <reaction evidence="15">
        <text>[GlcNAc-(1-&gt;4)-Mur2Ac(oyl-L-Ala-gamma-D-Glu-L-Lys-D-Ala-D-Ala)](n)-di-trans,octa-cis-undecaprenyl diphosphate + beta-D-GlcNAc-(1-&gt;4)-Mur2Ac(oyl-L-Ala-gamma-D-Glu-L-Lys-D-Ala-D-Ala)-di-trans,octa-cis-undecaprenyl diphosphate = [GlcNAc-(1-&gt;4)-Mur2Ac(oyl-L-Ala-gamma-D-Glu-L-Lys-D-Ala-D-Ala)](n+1)-di-trans,octa-cis-undecaprenyl diphosphate + di-trans,octa-cis-undecaprenyl diphosphate + H(+)</text>
        <dbReference type="Rhea" id="RHEA:23708"/>
        <dbReference type="Rhea" id="RHEA-COMP:9602"/>
        <dbReference type="Rhea" id="RHEA-COMP:9603"/>
        <dbReference type="ChEBI" id="CHEBI:15378"/>
        <dbReference type="ChEBI" id="CHEBI:58405"/>
        <dbReference type="ChEBI" id="CHEBI:60033"/>
        <dbReference type="ChEBI" id="CHEBI:78435"/>
        <dbReference type="EC" id="2.4.99.28"/>
    </reaction>
</comment>